<keyword evidence="1" id="KW-0472">Membrane</keyword>
<name>X6PDD7_RETFI</name>
<feature type="transmembrane region" description="Helical" evidence="1">
    <location>
        <begin position="140"/>
        <end position="158"/>
    </location>
</feature>
<organism evidence="2 3">
    <name type="scientific">Reticulomyxa filosa</name>
    <dbReference type="NCBI Taxonomy" id="46433"/>
    <lineage>
        <taxon>Eukaryota</taxon>
        <taxon>Sar</taxon>
        <taxon>Rhizaria</taxon>
        <taxon>Retaria</taxon>
        <taxon>Foraminifera</taxon>
        <taxon>Monothalamids</taxon>
        <taxon>Reticulomyxidae</taxon>
        <taxon>Reticulomyxa</taxon>
    </lineage>
</organism>
<evidence type="ECO:0000313" key="3">
    <source>
        <dbReference type="Proteomes" id="UP000023152"/>
    </source>
</evidence>
<comment type="caution">
    <text evidence="2">The sequence shown here is derived from an EMBL/GenBank/DDBJ whole genome shotgun (WGS) entry which is preliminary data.</text>
</comment>
<dbReference type="AlphaFoldDB" id="X6PDD7"/>
<dbReference type="Proteomes" id="UP000023152">
    <property type="component" value="Unassembled WGS sequence"/>
</dbReference>
<feature type="transmembrane region" description="Helical" evidence="1">
    <location>
        <begin position="56"/>
        <end position="75"/>
    </location>
</feature>
<dbReference type="EMBL" id="ASPP01000884">
    <property type="protein sequence ID" value="ETO36221.1"/>
    <property type="molecule type" value="Genomic_DNA"/>
</dbReference>
<reference evidence="2 3" key="1">
    <citation type="journal article" date="2013" name="Curr. Biol.">
        <title>The Genome of the Foraminiferan Reticulomyxa filosa.</title>
        <authorList>
            <person name="Glockner G."/>
            <person name="Hulsmann N."/>
            <person name="Schleicher M."/>
            <person name="Noegel A.A."/>
            <person name="Eichinger L."/>
            <person name="Gallinger C."/>
            <person name="Pawlowski J."/>
            <person name="Sierra R."/>
            <person name="Euteneuer U."/>
            <person name="Pillet L."/>
            <person name="Moustafa A."/>
            <person name="Platzer M."/>
            <person name="Groth M."/>
            <person name="Szafranski K."/>
            <person name="Schliwa M."/>
        </authorList>
    </citation>
    <scope>NUCLEOTIDE SEQUENCE [LARGE SCALE GENOMIC DNA]</scope>
</reference>
<protein>
    <submittedName>
        <fullName evidence="2">Uncharacterized protein</fullName>
    </submittedName>
</protein>
<keyword evidence="1" id="KW-0812">Transmembrane</keyword>
<accession>X6PDD7</accession>
<feature type="transmembrane region" description="Helical" evidence="1">
    <location>
        <begin position="87"/>
        <end position="105"/>
    </location>
</feature>
<keyword evidence="1" id="KW-1133">Transmembrane helix</keyword>
<evidence type="ECO:0000256" key="1">
    <source>
        <dbReference type="SAM" id="Phobius"/>
    </source>
</evidence>
<sequence length="173" mass="20996">MKKASEREKKKNINLYIIINDRREKIVKIISRSLQVNLEQVDISIYIKIVEKQLNFCDIVSIVWFLTFFTVWQSFCCNSFSEKKKKYIYIDPLIIIIFNLLKSCFWKGIEVGQVKILKYLSSFEVNFESKFFRNFPEEKILIICYLGRIFNWILIKIWNFHWNHHLNNNLNIN</sequence>
<evidence type="ECO:0000313" key="2">
    <source>
        <dbReference type="EMBL" id="ETO36221.1"/>
    </source>
</evidence>
<keyword evidence="3" id="KW-1185">Reference proteome</keyword>
<proteinExistence type="predicted"/>
<gene>
    <name evidence="2" type="ORF">RFI_00840</name>
</gene>